<feature type="transmembrane region" description="Helical" evidence="1">
    <location>
        <begin position="7"/>
        <end position="23"/>
    </location>
</feature>
<keyword evidence="1" id="KW-1133">Transmembrane helix</keyword>
<proteinExistence type="predicted"/>
<evidence type="ECO:0000313" key="3">
    <source>
        <dbReference type="Proteomes" id="UP000800096"/>
    </source>
</evidence>
<evidence type="ECO:0000313" key="2">
    <source>
        <dbReference type="EMBL" id="KAF1920986.1"/>
    </source>
</evidence>
<accession>A0A6A5R2G1</accession>
<keyword evidence="1" id="KW-0472">Membrane</keyword>
<organism evidence="2 3">
    <name type="scientific">Ampelomyces quisqualis</name>
    <name type="common">Powdery mildew agent</name>
    <dbReference type="NCBI Taxonomy" id="50730"/>
    <lineage>
        <taxon>Eukaryota</taxon>
        <taxon>Fungi</taxon>
        <taxon>Dikarya</taxon>
        <taxon>Ascomycota</taxon>
        <taxon>Pezizomycotina</taxon>
        <taxon>Dothideomycetes</taxon>
        <taxon>Pleosporomycetidae</taxon>
        <taxon>Pleosporales</taxon>
        <taxon>Pleosporineae</taxon>
        <taxon>Phaeosphaeriaceae</taxon>
        <taxon>Ampelomyces</taxon>
    </lineage>
</organism>
<dbReference type="Proteomes" id="UP000800096">
    <property type="component" value="Unassembled WGS sequence"/>
</dbReference>
<keyword evidence="1" id="KW-0812">Transmembrane</keyword>
<dbReference type="AlphaFoldDB" id="A0A6A5R2G1"/>
<reference evidence="2" key="1">
    <citation type="journal article" date="2020" name="Stud. Mycol.">
        <title>101 Dothideomycetes genomes: a test case for predicting lifestyles and emergence of pathogens.</title>
        <authorList>
            <person name="Haridas S."/>
            <person name="Albert R."/>
            <person name="Binder M."/>
            <person name="Bloem J."/>
            <person name="Labutti K."/>
            <person name="Salamov A."/>
            <person name="Andreopoulos B."/>
            <person name="Baker S."/>
            <person name="Barry K."/>
            <person name="Bills G."/>
            <person name="Bluhm B."/>
            <person name="Cannon C."/>
            <person name="Castanera R."/>
            <person name="Culley D."/>
            <person name="Daum C."/>
            <person name="Ezra D."/>
            <person name="Gonzalez J."/>
            <person name="Henrissat B."/>
            <person name="Kuo A."/>
            <person name="Liang C."/>
            <person name="Lipzen A."/>
            <person name="Lutzoni F."/>
            <person name="Magnuson J."/>
            <person name="Mondo S."/>
            <person name="Nolan M."/>
            <person name="Ohm R."/>
            <person name="Pangilinan J."/>
            <person name="Park H.-J."/>
            <person name="Ramirez L."/>
            <person name="Alfaro M."/>
            <person name="Sun H."/>
            <person name="Tritt A."/>
            <person name="Yoshinaga Y."/>
            <person name="Zwiers L.-H."/>
            <person name="Turgeon B."/>
            <person name="Goodwin S."/>
            <person name="Spatafora J."/>
            <person name="Crous P."/>
            <person name="Grigoriev I."/>
        </authorList>
    </citation>
    <scope>NUCLEOTIDE SEQUENCE</scope>
    <source>
        <strain evidence="2">HMLAC05119</strain>
    </source>
</reference>
<gene>
    <name evidence="2" type="ORF">BDU57DRAFT_31521</name>
</gene>
<protein>
    <submittedName>
        <fullName evidence="2">Uncharacterized protein</fullName>
    </submittedName>
</protein>
<feature type="transmembrane region" description="Helical" evidence="1">
    <location>
        <begin position="71"/>
        <end position="94"/>
    </location>
</feature>
<dbReference type="EMBL" id="ML979132">
    <property type="protein sequence ID" value="KAF1920986.1"/>
    <property type="molecule type" value="Genomic_DNA"/>
</dbReference>
<sequence>MGIRSLLYLLCLHNVYIYIYTGIPKFPPLHSHLIVGLDSALRFPDFFVDGAPGARTLAGIGLADLVLVASVYYVLLLSYLVFVLRLLALGTLLVKSSKESLRLVKLDVINIPLLVAVLLKVGGKSSRVGFMLGLAFNAVAGTESR</sequence>
<name>A0A6A5R2G1_AMPQU</name>
<keyword evidence="3" id="KW-1185">Reference proteome</keyword>
<evidence type="ECO:0000256" key="1">
    <source>
        <dbReference type="SAM" id="Phobius"/>
    </source>
</evidence>